<dbReference type="SUPFAM" id="SSF50129">
    <property type="entry name" value="GroES-like"/>
    <property type="match status" value="1"/>
</dbReference>
<reference evidence="2" key="1">
    <citation type="submission" date="2018-05" db="EMBL/GenBank/DDBJ databases">
        <authorList>
            <person name="Lanie J.A."/>
            <person name="Ng W.-L."/>
            <person name="Kazmierczak K.M."/>
            <person name="Andrzejewski T.M."/>
            <person name="Davidsen T.M."/>
            <person name="Wayne K.J."/>
            <person name="Tettelin H."/>
            <person name="Glass J.I."/>
            <person name="Rusch D."/>
            <person name="Podicherti R."/>
            <person name="Tsui H.-C.T."/>
            <person name="Winkler M.E."/>
        </authorList>
    </citation>
    <scope>NUCLEOTIDE SEQUENCE</scope>
</reference>
<evidence type="ECO:0000259" key="1">
    <source>
        <dbReference type="SMART" id="SM00829"/>
    </source>
</evidence>
<dbReference type="EMBL" id="UINC01214052">
    <property type="protein sequence ID" value="SVE39109.1"/>
    <property type="molecule type" value="Genomic_DNA"/>
</dbReference>
<dbReference type="SMART" id="SM00829">
    <property type="entry name" value="PKS_ER"/>
    <property type="match status" value="1"/>
</dbReference>
<protein>
    <recommendedName>
        <fullName evidence="1">Enoyl reductase (ER) domain-containing protein</fullName>
    </recommendedName>
</protein>
<proteinExistence type="predicted"/>
<gene>
    <name evidence="2" type="ORF">METZ01_LOCUS491963</name>
</gene>
<dbReference type="Gene3D" id="3.40.50.720">
    <property type="entry name" value="NAD(P)-binding Rossmann-like Domain"/>
    <property type="match status" value="1"/>
</dbReference>
<dbReference type="PANTHER" id="PTHR45033">
    <property type="match status" value="1"/>
</dbReference>
<sequence>MKALVLEELKRPLRLEERADPVAGPGEVVVTLQAASLNRRDYWITQGLYPRIRVPVVLGSDGAGVVSAAGEGVDDELVGSEVLIHPAKNWGDDPGAQGEDFEVLGMPADGTFATHLLTTPSQLHPLPGHLNMFEAATLPIAGLTAWRALFTQGQLQEGQRVLITGSGGGVALFCVQFAIAAGAEVFVTSSSEEKIKGALDLGASAGISYREKG</sequence>
<dbReference type="AlphaFoldDB" id="A0A383D4A0"/>
<dbReference type="InterPro" id="IPR013154">
    <property type="entry name" value="ADH-like_N"/>
</dbReference>
<dbReference type="Gene3D" id="3.90.180.10">
    <property type="entry name" value="Medium-chain alcohol dehydrogenases, catalytic domain"/>
    <property type="match status" value="1"/>
</dbReference>
<dbReference type="InterPro" id="IPR011032">
    <property type="entry name" value="GroES-like_sf"/>
</dbReference>
<feature type="domain" description="Enoyl reductase (ER)" evidence="1">
    <location>
        <begin position="10"/>
        <end position="211"/>
    </location>
</feature>
<dbReference type="InterPro" id="IPR020843">
    <property type="entry name" value="ER"/>
</dbReference>
<dbReference type="PANTHER" id="PTHR45033:SF3">
    <property type="entry name" value="DEHYDROGENASE, PUTATIVE (AFU_ORTHOLOGUE AFUA_2G13270)-RELATED"/>
    <property type="match status" value="1"/>
</dbReference>
<dbReference type="InterPro" id="IPR036291">
    <property type="entry name" value="NAD(P)-bd_dom_sf"/>
</dbReference>
<dbReference type="SUPFAM" id="SSF51735">
    <property type="entry name" value="NAD(P)-binding Rossmann-fold domains"/>
    <property type="match status" value="1"/>
</dbReference>
<evidence type="ECO:0000313" key="2">
    <source>
        <dbReference type="EMBL" id="SVE39109.1"/>
    </source>
</evidence>
<dbReference type="Pfam" id="PF08240">
    <property type="entry name" value="ADH_N"/>
    <property type="match status" value="1"/>
</dbReference>
<accession>A0A383D4A0</accession>
<name>A0A383D4A0_9ZZZZ</name>
<feature type="non-terminal residue" evidence="2">
    <location>
        <position position="213"/>
    </location>
</feature>
<organism evidence="2">
    <name type="scientific">marine metagenome</name>
    <dbReference type="NCBI Taxonomy" id="408172"/>
    <lineage>
        <taxon>unclassified sequences</taxon>
        <taxon>metagenomes</taxon>
        <taxon>ecological metagenomes</taxon>
    </lineage>
</organism>
<dbReference type="InterPro" id="IPR052711">
    <property type="entry name" value="Zinc_ADH-like"/>
</dbReference>
<dbReference type="GO" id="GO:0016491">
    <property type="term" value="F:oxidoreductase activity"/>
    <property type="evidence" value="ECO:0007669"/>
    <property type="project" value="InterPro"/>
</dbReference>